<dbReference type="Pfam" id="PF01590">
    <property type="entry name" value="GAF"/>
    <property type="match status" value="1"/>
</dbReference>
<evidence type="ECO:0000313" key="4">
    <source>
        <dbReference type="Proteomes" id="UP000323671"/>
    </source>
</evidence>
<dbReference type="SMART" id="SM00065">
    <property type="entry name" value="GAF"/>
    <property type="match status" value="1"/>
</dbReference>
<dbReference type="SUPFAM" id="SSF50475">
    <property type="entry name" value="FMN-binding split barrel"/>
    <property type="match status" value="1"/>
</dbReference>
<reference evidence="3 4" key="1">
    <citation type="submission" date="2017-07" db="EMBL/GenBank/DDBJ databases">
        <title>Complete genome sequence of Oryzomicrobium terrae TPP412.</title>
        <authorList>
            <person name="Chiu L.-W."/>
            <person name="Lo K.-J."/>
            <person name="Tsai Y.-M."/>
            <person name="Lin S.-S."/>
            <person name="Kuo C.-H."/>
            <person name="Liu C.-T."/>
        </authorList>
    </citation>
    <scope>NUCLEOTIDE SEQUENCE [LARGE SCALE GENOMIC DNA]</scope>
    <source>
        <strain evidence="3 4">TPP412</strain>
    </source>
</reference>
<dbReference type="AlphaFoldDB" id="A0A5C1E9D7"/>
<dbReference type="Proteomes" id="UP000323671">
    <property type="component" value="Chromosome"/>
</dbReference>
<dbReference type="InterPro" id="IPR012349">
    <property type="entry name" value="Split_barrel_FMN-bd"/>
</dbReference>
<proteinExistence type="predicted"/>
<gene>
    <name evidence="3" type="primary">ptsP</name>
    <name evidence="3" type="ORF">OTERR_17980</name>
</gene>
<dbReference type="PANTHER" id="PTHR40660:SF1">
    <property type="entry name" value="5'-PHOSPHATE OXIDASE PUTATIVE DOMAIN-CONTAINING PROTEIN-RELATED"/>
    <property type="match status" value="1"/>
</dbReference>
<feature type="compositionally biased region" description="Low complexity" evidence="1">
    <location>
        <begin position="329"/>
        <end position="339"/>
    </location>
</feature>
<dbReference type="KEGG" id="otr:OTERR_17980"/>
<accession>A0A5C1E9D7</accession>
<feature type="domain" description="GAF" evidence="2">
    <location>
        <begin position="160"/>
        <end position="324"/>
    </location>
</feature>
<dbReference type="Gene3D" id="3.30.450.40">
    <property type="match status" value="1"/>
</dbReference>
<dbReference type="PANTHER" id="PTHR40660">
    <property type="entry name" value="5'-PHOSPHATE OXIDASE PUTATIVE DOMAIN-CONTAINING PROTEIN-RELATED"/>
    <property type="match status" value="1"/>
</dbReference>
<keyword evidence="3" id="KW-0808">Transferase</keyword>
<evidence type="ECO:0000313" key="3">
    <source>
        <dbReference type="EMBL" id="QEL65274.1"/>
    </source>
</evidence>
<dbReference type="SUPFAM" id="SSF55781">
    <property type="entry name" value="GAF domain-like"/>
    <property type="match status" value="1"/>
</dbReference>
<keyword evidence="3" id="KW-0670">Pyruvate</keyword>
<name>A0A5C1E9D7_9RHOO</name>
<feature type="region of interest" description="Disordered" evidence="1">
    <location>
        <begin position="319"/>
        <end position="339"/>
    </location>
</feature>
<evidence type="ECO:0000259" key="2">
    <source>
        <dbReference type="SMART" id="SM00065"/>
    </source>
</evidence>
<organism evidence="3 4">
    <name type="scientific">Oryzomicrobium terrae</name>
    <dbReference type="NCBI Taxonomy" id="1735038"/>
    <lineage>
        <taxon>Bacteria</taxon>
        <taxon>Pseudomonadati</taxon>
        <taxon>Pseudomonadota</taxon>
        <taxon>Betaproteobacteria</taxon>
        <taxon>Rhodocyclales</taxon>
        <taxon>Rhodocyclaceae</taxon>
        <taxon>Oryzomicrobium</taxon>
    </lineage>
</organism>
<dbReference type="InterPro" id="IPR029016">
    <property type="entry name" value="GAF-like_dom_sf"/>
</dbReference>
<evidence type="ECO:0000256" key="1">
    <source>
        <dbReference type="SAM" id="MobiDB-lite"/>
    </source>
</evidence>
<keyword evidence="4" id="KW-1185">Reference proteome</keyword>
<dbReference type="InterPro" id="IPR003018">
    <property type="entry name" value="GAF"/>
</dbReference>
<sequence length="447" mass="48302">MSLRIDAIRECLEGIIPGQIATCDPAGMPNLAFLTQAQFIDNAHLALSYQFFNRTRQNVLAGSAIRLLVTSHLTGAQYRLTLQYLRTETAGPLFEQMKAKLAGIAAHTGMSGVFQLLGADIYRILAIQQLPGPVLAPPPPPVNHLIALRRAVQRLAGCATLECLLDTALDCLGAEFGIDHAMLLMHDEARSRLYTLASRGYPHSGVGSEIPLGEGVIGICARERTPIRIGFMNSEYAYGRTVRERIAADGPSDALETAIPLPGLPEAASQMAVPIVALGRLLGVLYVESVADLHFGYDDEDALVAFAAHLGLAILHHQQAEEQPDDEPAPAAEAGAPALAGPPLRVRHFAANDSVFLDDDYLIKGVAGAILWVLLSDFVARQRTSFTNKGLRVDPRIRLPGVSDNLEARLVLLQRRLDERDAGIRLAKTGRGRFCLTVTRPLELAEG</sequence>
<dbReference type="GO" id="GO:0016740">
    <property type="term" value="F:transferase activity"/>
    <property type="evidence" value="ECO:0007669"/>
    <property type="project" value="UniProtKB-KW"/>
</dbReference>
<protein>
    <submittedName>
        <fullName evidence="3">Putative phosphoenolpyruvate-protein phosphotransferase</fullName>
    </submittedName>
</protein>
<dbReference type="EMBL" id="CP022579">
    <property type="protein sequence ID" value="QEL65274.1"/>
    <property type="molecule type" value="Genomic_DNA"/>
</dbReference>
<dbReference type="Gene3D" id="2.30.110.10">
    <property type="entry name" value="Electron Transport, Fmn-binding Protein, Chain A"/>
    <property type="match status" value="1"/>
</dbReference>
<dbReference type="RefSeq" id="WP_149425569.1">
    <property type="nucleotide sequence ID" value="NZ_CP022579.1"/>
</dbReference>